<reference evidence="2" key="2">
    <citation type="submission" date="2015-01" db="EMBL/GenBank/DDBJ databases">
        <title>Evolutionary Origins and Diversification of the Mycorrhizal Mutualists.</title>
        <authorList>
            <consortium name="DOE Joint Genome Institute"/>
            <consortium name="Mycorrhizal Genomics Consortium"/>
            <person name="Kohler A."/>
            <person name="Kuo A."/>
            <person name="Nagy L.G."/>
            <person name="Floudas D."/>
            <person name="Copeland A."/>
            <person name="Barry K.W."/>
            <person name="Cichocki N."/>
            <person name="Veneault-Fourrey C."/>
            <person name="LaButti K."/>
            <person name="Lindquist E.A."/>
            <person name="Lipzen A."/>
            <person name="Lundell T."/>
            <person name="Morin E."/>
            <person name="Murat C."/>
            <person name="Riley R."/>
            <person name="Ohm R."/>
            <person name="Sun H."/>
            <person name="Tunlid A."/>
            <person name="Henrissat B."/>
            <person name="Grigoriev I.V."/>
            <person name="Hibbett D.S."/>
            <person name="Martin F."/>
        </authorList>
    </citation>
    <scope>NUCLEOTIDE SEQUENCE [LARGE SCALE GENOMIC DNA]</scope>
    <source>
        <strain evidence="2">F 1598</strain>
    </source>
</reference>
<dbReference type="AlphaFoldDB" id="A0A0C3BFS7"/>
<evidence type="ECO:0000313" key="2">
    <source>
        <dbReference type="Proteomes" id="UP000054166"/>
    </source>
</evidence>
<reference evidence="1 2" key="1">
    <citation type="submission" date="2014-04" db="EMBL/GenBank/DDBJ databases">
        <authorList>
            <consortium name="DOE Joint Genome Institute"/>
            <person name="Kuo A."/>
            <person name="Tarkka M."/>
            <person name="Buscot F."/>
            <person name="Kohler A."/>
            <person name="Nagy L.G."/>
            <person name="Floudas D."/>
            <person name="Copeland A."/>
            <person name="Barry K.W."/>
            <person name="Cichocki N."/>
            <person name="Veneault-Fourrey C."/>
            <person name="LaButti K."/>
            <person name="Lindquist E.A."/>
            <person name="Lipzen A."/>
            <person name="Lundell T."/>
            <person name="Morin E."/>
            <person name="Murat C."/>
            <person name="Sun H."/>
            <person name="Tunlid A."/>
            <person name="Henrissat B."/>
            <person name="Grigoriev I.V."/>
            <person name="Hibbett D.S."/>
            <person name="Martin F."/>
            <person name="Nordberg H.P."/>
            <person name="Cantor M.N."/>
            <person name="Hua S.X."/>
        </authorList>
    </citation>
    <scope>NUCLEOTIDE SEQUENCE [LARGE SCALE GENOMIC DNA]</scope>
    <source>
        <strain evidence="1 2">F 1598</strain>
    </source>
</reference>
<protein>
    <submittedName>
        <fullName evidence="1">Uncharacterized protein</fullName>
    </submittedName>
</protein>
<accession>A0A0C3BFS7</accession>
<evidence type="ECO:0000313" key="1">
    <source>
        <dbReference type="EMBL" id="KIM85103.1"/>
    </source>
</evidence>
<keyword evidence="2" id="KW-1185">Reference proteome</keyword>
<name>A0A0C3BFS7_PILCF</name>
<dbReference type="HOGENOM" id="CLU_1917842_0_0_1"/>
<dbReference type="OrthoDB" id="341421at2759"/>
<dbReference type="EMBL" id="KN832986">
    <property type="protein sequence ID" value="KIM85103.1"/>
    <property type="molecule type" value="Genomic_DNA"/>
</dbReference>
<dbReference type="InParanoid" id="A0A0C3BFS7"/>
<dbReference type="Proteomes" id="UP000054166">
    <property type="component" value="Unassembled WGS sequence"/>
</dbReference>
<gene>
    <name evidence="1" type="ORF">PILCRDRAFT_6073</name>
</gene>
<proteinExistence type="predicted"/>
<sequence>MSGTFARVVQIQLPEAVARVPAVSPTASVLEVQIHISLFHKPLTRSSSIRPNARADWKRHKNDPCATIEEIVNEDDLGIPLGREKEKKISMSTGAMHELWPPDDARRGRDADACVINTSERSTTVPAIFVFN</sequence>
<organism evidence="1 2">
    <name type="scientific">Piloderma croceum (strain F 1598)</name>
    <dbReference type="NCBI Taxonomy" id="765440"/>
    <lineage>
        <taxon>Eukaryota</taxon>
        <taxon>Fungi</taxon>
        <taxon>Dikarya</taxon>
        <taxon>Basidiomycota</taxon>
        <taxon>Agaricomycotina</taxon>
        <taxon>Agaricomycetes</taxon>
        <taxon>Agaricomycetidae</taxon>
        <taxon>Atheliales</taxon>
        <taxon>Atheliaceae</taxon>
        <taxon>Piloderma</taxon>
    </lineage>
</organism>